<evidence type="ECO:0000256" key="1">
    <source>
        <dbReference type="ARBA" id="ARBA00001946"/>
    </source>
</evidence>
<comment type="cofactor">
    <cofactor evidence="1 19">
        <name>Mg(2+)</name>
        <dbReference type="ChEBI" id="CHEBI:18420"/>
    </cofactor>
</comment>
<dbReference type="GO" id="GO:0009236">
    <property type="term" value="P:cobalamin biosynthetic process"/>
    <property type="evidence" value="ECO:0007669"/>
    <property type="project" value="UniProtKB-UniRule"/>
</dbReference>
<comment type="catalytic activity">
    <reaction evidence="18 19">
        <text>alpha-ribazole 5'-phosphate + adenosylcob(III)inamide-GDP = adenosylcob(III)alamin 5'-phosphate + GMP + H(+)</text>
        <dbReference type="Rhea" id="RHEA:23560"/>
        <dbReference type="ChEBI" id="CHEBI:15378"/>
        <dbReference type="ChEBI" id="CHEBI:57918"/>
        <dbReference type="ChEBI" id="CHEBI:58115"/>
        <dbReference type="ChEBI" id="CHEBI:60487"/>
        <dbReference type="ChEBI" id="CHEBI:60493"/>
        <dbReference type="EC" id="2.7.8.26"/>
    </reaction>
</comment>
<evidence type="ECO:0000313" key="21">
    <source>
        <dbReference type="Proteomes" id="UP000056968"/>
    </source>
</evidence>
<comment type="catalytic activity">
    <reaction evidence="17 19">
        <text>alpha-ribazole + adenosylcob(III)inamide-GDP = adenosylcob(III)alamin + GMP + H(+)</text>
        <dbReference type="Rhea" id="RHEA:16049"/>
        <dbReference type="ChEBI" id="CHEBI:10329"/>
        <dbReference type="ChEBI" id="CHEBI:15378"/>
        <dbReference type="ChEBI" id="CHEBI:18408"/>
        <dbReference type="ChEBI" id="CHEBI:58115"/>
        <dbReference type="ChEBI" id="CHEBI:60487"/>
        <dbReference type="EC" id="2.7.8.26"/>
    </reaction>
</comment>
<organism evidence="20 21">
    <name type="scientific">Sphingobium baderi</name>
    <dbReference type="NCBI Taxonomy" id="1332080"/>
    <lineage>
        <taxon>Bacteria</taxon>
        <taxon>Pseudomonadati</taxon>
        <taxon>Pseudomonadota</taxon>
        <taxon>Alphaproteobacteria</taxon>
        <taxon>Sphingomonadales</taxon>
        <taxon>Sphingomonadaceae</taxon>
        <taxon>Sphingobium</taxon>
    </lineage>
</organism>
<keyword evidence="10 19" id="KW-0812">Transmembrane</keyword>
<dbReference type="KEGG" id="sbd:ATN00_13225"/>
<evidence type="ECO:0000256" key="4">
    <source>
        <dbReference type="ARBA" id="ARBA00010561"/>
    </source>
</evidence>
<comment type="pathway">
    <text evidence="3 19">Cofactor biosynthesis; adenosylcobalamin biosynthesis; adenosylcobalamin from cob(II)yrinate a,c-diamide: step 7/7.</text>
</comment>
<evidence type="ECO:0000256" key="5">
    <source>
        <dbReference type="ARBA" id="ARBA00013200"/>
    </source>
</evidence>
<name>A0A0S3F0B0_9SPHN</name>
<dbReference type="InterPro" id="IPR003805">
    <property type="entry name" value="CobS"/>
</dbReference>
<accession>A0A0S3F0B0</accession>
<evidence type="ECO:0000256" key="15">
    <source>
        <dbReference type="ARBA" id="ARBA00032605"/>
    </source>
</evidence>
<evidence type="ECO:0000256" key="10">
    <source>
        <dbReference type="ARBA" id="ARBA00022692"/>
    </source>
</evidence>
<keyword evidence="13 19" id="KW-0472">Membrane</keyword>
<dbReference type="EC" id="2.7.8.26" evidence="5 19"/>
<keyword evidence="8 19" id="KW-0169">Cobalamin biosynthesis</keyword>
<evidence type="ECO:0000256" key="13">
    <source>
        <dbReference type="ARBA" id="ARBA00023136"/>
    </source>
</evidence>
<feature type="transmembrane region" description="Helical" evidence="19">
    <location>
        <begin position="136"/>
        <end position="157"/>
    </location>
</feature>
<keyword evidence="11 19" id="KW-0460">Magnesium</keyword>
<dbReference type="STRING" id="1332080.ATN00_13225"/>
<evidence type="ECO:0000256" key="9">
    <source>
        <dbReference type="ARBA" id="ARBA00022679"/>
    </source>
</evidence>
<evidence type="ECO:0000256" key="19">
    <source>
        <dbReference type="HAMAP-Rule" id="MF_00719"/>
    </source>
</evidence>
<gene>
    <name evidence="19" type="primary">cobS</name>
    <name evidence="20" type="ORF">ATN00_13225</name>
</gene>
<evidence type="ECO:0000256" key="11">
    <source>
        <dbReference type="ARBA" id="ARBA00022842"/>
    </source>
</evidence>
<dbReference type="UniPathway" id="UPA00148">
    <property type="reaction ID" value="UER00238"/>
</dbReference>
<keyword evidence="21" id="KW-1185">Reference proteome</keyword>
<feature type="transmembrane region" description="Helical" evidence="19">
    <location>
        <begin position="105"/>
        <end position="124"/>
    </location>
</feature>
<dbReference type="GO" id="GO:0005886">
    <property type="term" value="C:plasma membrane"/>
    <property type="evidence" value="ECO:0007669"/>
    <property type="project" value="UniProtKB-SubCell"/>
</dbReference>
<comment type="function">
    <text evidence="14 19">Joins adenosylcobinamide-GDP and alpha-ribazole to generate adenosylcobalamin (Ado-cobalamin). Also synthesizes adenosylcobalamin 5'-phosphate from adenosylcobinamide-GDP and alpha-ribazole 5'-phosphate.</text>
</comment>
<evidence type="ECO:0000313" key="20">
    <source>
        <dbReference type="EMBL" id="ALR21114.1"/>
    </source>
</evidence>
<feature type="transmembrane region" description="Helical" evidence="19">
    <location>
        <begin position="177"/>
        <end position="201"/>
    </location>
</feature>
<proteinExistence type="inferred from homology"/>
<sequence length="242" mass="25749">MKSLIIAVQFLTRLPAPHIAVTPNEFASAMRWFPAVGLLLGSILALGAWAGSLIDPWIGALSGLLLWTMVTGGLHLDGLADIVDARGAAHGDRDRMLAVLGDPHIGSFGVIAIGLLLLSKLVLIHALLQQASVINLMTLICIPFIARIGPLIWTTWLPPLHEGLASRFRGAIRPFDIFAWSSVALLASLRFPVLLAGAVFIPLWGCWIKRQIGGISGDGHGAGIELIETALLMTLIVGSKLS</sequence>
<dbReference type="RefSeq" id="WP_062065407.1">
    <property type="nucleotide sequence ID" value="NZ_CP013264.1"/>
</dbReference>
<evidence type="ECO:0000256" key="18">
    <source>
        <dbReference type="ARBA" id="ARBA00049504"/>
    </source>
</evidence>
<dbReference type="OrthoDB" id="9794626at2"/>
<evidence type="ECO:0000256" key="6">
    <source>
        <dbReference type="ARBA" id="ARBA00015850"/>
    </source>
</evidence>
<keyword evidence="7 19" id="KW-1003">Cell membrane</keyword>
<keyword evidence="12 19" id="KW-1133">Transmembrane helix</keyword>
<dbReference type="Proteomes" id="UP000056968">
    <property type="component" value="Chromosome"/>
</dbReference>
<comment type="similarity">
    <text evidence="4 19">Belongs to the CobS family.</text>
</comment>
<feature type="transmembrane region" description="Helical" evidence="19">
    <location>
        <begin position="30"/>
        <end position="50"/>
    </location>
</feature>
<evidence type="ECO:0000256" key="7">
    <source>
        <dbReference type="ARBA" id="ARBA00022475"/>
    </source>
</evidence>
<dbReference type="Pfam" id="PF02654">
    <property type="entry name" value="CobS"/>
    <property type="match status" value="1"/>
</dbReference>
<keyword evidence="9 19" id="KW-0808">Transferase</keyword>
<comment type="subcellular location">
    <subcellularLocation>
        <location evidence="2 19">Cell membrane</location>
        <topology evidence="2 19">Multi-pass membrane protein</topology>
    </subcellularLocation>
</comment>
<protein>
    <recommendedName>
        <fullName evidence="6 19">Adenosylcobinamide-GDP ribazoletransferase</fullName>
        <ecNumber evidence="5 19">2.7.8.26</ecNumber>
    </recommendedName>
    <alternativeName>
        <fullName evidence="16 19">Cobalamin synthase</fullName>
    </alternativeName>
    <alternativeName>
        <fullName evidence="15 19">Cobalamin-5'-phosphate synthase</fullName>
    </alternativeName>
</protein>
<dbReference type="PANTHER" id="PTHR34148:SF1">
    <property type="entry name" value="ADENOSYLCOBINAMIDE-GDP RIBAZOLETRANSFERASE"/>
    <property type="match status" value="1"/>
</dbReference>
<dbReference type="HAMAP" id="MF_00719">
    <property type="entry name" value="CobS"/>
    <property type="match status" value="1"/>
</dbReference>
<evidence type="ECO:0000256" key="3">
    <source>
        <dbReference type="ARBA" id="ARBA00004663"/>
    </source>
</evidence>
<evidence type="ECO:0000256" key="17">
    <source>
        <dbReference type="ARBA" id="ARBA00048623"/>
    </source>
</evidence>
<evidence type="ECO:0000256" key="14">
    <source>
        <dbReference type="ARBA" id="ARBA00025228"/>
    </source>
</evidence>
<evidence type="ECO:0000256" key="16">
    <source>
        <dbReference type="ARBA" id="ARBA00032853"/>
    </source>
</evidence>
<dbReference type="GO" id="GO:0051073">
    <property type="term" value="F:adenosylcobinamide-GDP ribazoletransferase activity"/>
    <property type="evidence" value="ECO:0007669"/>
    <property type="project" value="UniProtKB-UniRule"/>
</dbReference>
<dbReference type="AlphaFoldDB" id="A0A0S3F0B0"/>
<dbReference type="PANTHER" id="PTHR34148">
    <property type="entry name" value="ADENOSYLCOBINAMIDE-GDP RIBAZOLETRANSFERASE"/>
    <property type="match status" value="1"/>
</dbReference>
<evidence type="ECO:0000256" key="8">
    <source>
        <dbReference type="ARBA" id="ARBA00022573"/>
    </source>
</evidence>
<reference evidence="20 21" key="1">
    <citation type="submission" date="2015-11" db="EMBL/GenBank/DDBJ databases">
        <title>A Two-component Flavoprotein Monooxygenase System MeaXY Responsible for para-Hydroxylation of 2-Methyl-6-ethylaniline and 2,6-Diethylaniline in Sphingobium baderi DE-13.</title>
        <authorList>
            <person name="Cheng M."/>
            <person name="Meng Q."/>
            <person name="Yang Y."/>
            <person name="Chu C."/>
            <person name="Yan X."/>
            <person name="He J."/>
            <person name="Li S."/>
        </authorList>
    </citation>
    <scope>NUCLEOTIDE SEQUENCE [LARGE SCALE GENOMIC DNA]</scope>
    <source>
        <strain evidence="20 21">DE-13</strain>
    </source>
</reference>
<dbReference type="EMBL" id="CP013264">
    <property type="protein sequence ID" value="ALR21114.1"/>
    <property type="molecule type" value="Genomic_DNA"/>
</dbReference>
<evidence type="ECO:0000256" key="12">
    <source>
        <dbReference type="ARBA" id="ARBA00022989"/>
    </source>
</evidence>
<dbReference type="GO" id="GO:0008818">
    <property type="term" value="F:cobalamin 5'-phosphate synthase activity"/>
    <property type="evidence" value="ECO:0007669"/>
    <property type="project" value="UniProtKB-UniRule"/>
</dbReference>
<evidence type="ECO:0000256" key="2">
    <source>
        <dbReference type="ARBA" id="ARBA00004651"/>
    </source>
</evidence>